<dbReference type="SMART" id="SM00563">
    <property type="entry name" value="PlsC"/>
    <property type="match status" value="1"/>
</dbReference>
<evidence type="ECO:0000256" key="5">
    <source>
        <dbReference type="ARBA" id="ARBA00023315"/>
    </source>
</evidence>
<comment type="subcellular location">
    <subcellularLocation>
        <location evidence="1">Membrane</location>
    </subcellularLocation>
</comment>
<dbReference type="CDD" id="cd07993">
    <property type="entry name" value="LPLAT_DHAPAT-like"/>
    <property type="match status" value="1"/>
</dbReference>
<dbReference type="Pfam" id="PF01553">
    <property type="entry name" value="Acyltransferase"/>
    <property type="match status" value="1"/>
</dbReference>
<accession>A0ABD0YS27</accession>
<keyword evidence="8" id="KW-1185">Reference proteome</keyword>
<proteinExistence type="inferred from homology"/>
<keyword evidence="5" id="KW-0012">Acyltransferase</keyword>
<dbReference type="AlphaFoldDB" id="A0ABD0YS27"/>
<protein>
    <recommendedName>
        <fullName evidence="6">Phospholipid/glycerol acyltransferase domain-containing protein</fullName>
    </recommendedName>
</protein>
<evidence type="ECO:0000259" key="6">
    <source>
        <dbReference type="SMART" id="SM00563"/>
    </source>
</evidence>
<dbReference type="InterPro" id="IPR002123">
    <property type="entry name" value="Plipid/glycerol_acylTrfase"/>
</dbReference>
<dbReference type="Proteomes" id="UP001558652">
    <property type="component" value="Unassembled WGS sequence"/>
</dbReference>
<evidence type="ECO:0000313" key="7">
    <source>
        <dbReference type="EMBL" id="KAL1138034.1"/>
    </source>
</evidence>
<dbReference type="GO" id="GO:0016746">
    <property type="term" value="F:acyltransferase activity"/>
    <property type="evidence" value="ECO:0007669"/>
    <property type="project" value="UniProtKB-KW"/>
</dbReference>
<evidence type="ECO:0000256" key="1">
    <source>
        <dbReference type="ARBA" id="ARBA00004370"/>
    </source>
</evidence>
<feature type="domain" description="Phospholipid/glycerol acyltransferase" evidence="6">
    <location>
        <begin position="21"/>
        <end position="153"/>
    </location>
</feature>
<evidence type="ECO:0000256" key="3">
    <source>
        <dbReference type="ARBA" id="ARBA00022679"/>
    </source>
</evidence>
<dbReference type="SUPFAM" id="SSF69593">
    <property type="entry name" value="Glycerol-3-phosphate (1)-acyltransferase"/>
    <property type="match status" value="1"/>
</dbReference>
<dbReference type="InterPro" id="IPR041728">
    <property type="entry name" value="GPAT/DHAPAT_LPLAT"/>
</dbReference>
<dbReference type="InterPro" id="IPR022284">
    <property type="entry name" value="GPAT/DHAPAT"/>
</dbReference>
<reference evidence="7 8" key="1">
    <citation type="submission" date="2024-07" db="EMBL/GenBank/DDBJ databases">
        <title>Chromosome-level genome assembly of the water stick insect Ranatra chinensis (Heteroptera: Nepidae).</title>
        <authorList>
            <person name="Liu X."/>
        </authorList>
    </citation>
    <scope>NUCLEOTIDE SEQUENCE [LARGE SCALE GENOMIC DNA]</scope>
    <source>
        <strain evidence="7">Cailab_2021Rc</strain>
        <tissue evidence="7">Muscle</tissue>
    </source>
</reference>
<dbReference type="PANTHER" id="PTHR12563:SF23">
    <property type="entry name" value="BCDNA.GH07066"/>
    <property type="match status" value="1"/>
</dbReference>
<dbReference type="PANTHER" id="PTHR12563">
    <property type="entry name" value="GLYCEROL-3-PHOSPHATE ACYLTRANSFERASE"/>
    <property type="match status" value="1"/>
</dbReference>
<comment type="similarity">
    <text evidence="2">Belongs to the GPAT/DAPAT family.</text>
</comment>
<dbReference type="Pfam" id="PF19277">
    <property type="entry name" value="GPAT_C"/>
    <property type="match status" value="1"/>
</dbReference>
<comment type="caution">
    <text evidence="7">The sequence shown here is derived from an EMBL/GenBank/DDBJ whole genome shotgun (WGS) entry which is preliminary data.</text>
</comment>
<keyword evidence="4" id="KW-0472">Membrane</keyword>
<evidence type="ECO:0000256" key="2">
    <source>
        <dbReference type="ARBA" id="ARBA00007937"/>
    </source>
</evidence>
<name>A0ABD0YS27_9HEMI</name>
<evidence type="ECO:0000313" key="8">
    <source>
        <dbReference type="Proteomes" id="UP001558652"/>
    </source>
</evidence>
<evidence type="ECO:0000256" key="4">
    <source>
        <dbReference type="ARBA" id="ARBA00023136"/>
    </source>
</evidence>
<gene>
    <name evidence="7" type="ORF">AAG570_009729</name>
</gene>
<dbReference type="EMBL" id="JBFDAA010000004">
    <property type="protein sequence ID" value="KAL1138034.1"/>
    <property type="molecule type" value="Genomic_DNA"/>
</dbReference>
<keyword evidence="3" id="KW-0808">Transferase</keyword>
<dbReference type="InterPro" id="IPR045520">
    <property type="entry name" value="GPAT/DHAPAT_C"/>
</dbReference>
<dbReference type="GO" id="GO:0016020">
    <property type="term" value="C:membrane"/>
    <property type="evidence" value="ECO:0007669"/>
    <property type="project" value="UniProtKB-SubCell"/>
</dbReference>
<sequence>MSIPPAQIVMLKKASATGLPLIFLPLHRSHVDYIAVTFTLCNNSIRSPLVAAGENLRIPIFGWILRGLGAFFIKRRMDPESGKRDKLYRALLHTYMTQCIEAGHYFEFFIEGGRTRTGKPCMPKGGLLSVFVDAYLSGTLQDALLVPVSVNYERLVEGSFVREQTGESKQPESFRSAISGIWAALTRHYGTVRVDFNQPFSLNELVRSFQNKMRNTMGSLHVSPSTTSLYGTDVVVEEQRQLVDCIARHILYDCSRSTAVMSTNALAFLLLNVYRDGVKLVDLALALDKLREELYSSGKDTGFTGESIDVIEHAVKMLGPGLVLKERSSDCVVIKPVTMLPNVIELAYYSNTLLPHFVLEGIVGSTIHYLSRQDPSQRVSCDKLLDTCADLCEILQFEFLFTKTCQNLNDALFETVDKMATSEILISVQDTKMSSKRNVGCPRNLDIIDDDDDFYRPPCTIYKILKDHPKLVLYSRLLMPIIDTYTITAQALYTLVGTQKPERDFVNYVLTQIKRFFEKGVISCGESVSTDSVRNCLKLFEKWSVLEVLNQSNIKICYLNSNYDSELNLEPVVERIQCFQFSSNNE</sequence>
<organism evidence="7 8">
    <name type="scientific">Ranatra chinensis</name>
    <dbReference type="NCBI Taxonomy" id="642074"/>
    <lineage>
        <taxon>Eukaryota</taxon>
        <taxon>Metazoa</taxon>
        <taxon>Ecdysozoa</taxon>
        <taxon>Arthropoda</taxon>
        <taxon>Hexapoda</taxon>
        <taxon>Insecta</taxon>
        <taxon>Pterygota</taxon>
        <taxon>Neoptera</taxon>
        <taxon>Paraneoptera</taxon>
        <taxon>Hemiptera</taxon>
        <taxon>Heteroptera</taxon>
        <taxon>Panheteroptera</taxon>
        <taxon>Nepomorpha</taxon>
        <taxon>Nepidae</taxon>
        <taxon>Ranatrinae</taxon>
        <taxon>Ranatra</taxon>
    </lineage>
</organism>